<dbReference type="PROSITE" id="PS00630">
    <property type="entry name" value="IMP_2"/>
    <property type="match status" value="1"/>
</dbReference>
<dbReference type="InterPro" id="IPR000760">
    <property type="entry name" value="Inositol_monophosphatase-like"/>
</dbReference>
<dbReference type="InterPro" id="IPR006240">
    <property type="entry name" value="CysQ"/>
</dbReference>
<evidence type="ECO:0000256" key="4">
    <source>
        <dbReference type="ARBA" id="ARBA00022519"/>
    </source>
</evidence>
<protein>
    <recommendedName>
        <fullName evidence="9">3'(2'),5'-bisphosphate nucleotidase CysQ</fullName>
        <ecNumber evidence="9">3.1.3.7</ecNumber>
    </recommendedName>
    <alternativeName>
        <fullName evidence="9">3'(2'),5-bisphosphonucleoside 3'(2')-phosphohydrolase</fullName>
    </alternativeName>
    <alternativeName>
        <fullName evidence="9">3'-phosphoadenosine 5'-phosphate phosphatase</fullName>
        <shortName evidence="9">PAP phosphatase</shortName>
    </alternativeName>
</protein>
<feature type="binding site" evidence="9">
    <location>
        <begin position="92"/>
        <end position="95"/>
    </location>
    <ligand>
        <name>substrate</name>
    </ligand>
</feature>
<feature type="binding site" evidence="10">
    <location>
        <position position="70"/>
    </location>
    <ligand>
        <name>Mg(2+)</name>
        <dbReference type="ChEBI" id="CHEBI:18420"/>
        <label>1</label>
        <note>catalytic</note>
    </ligand>
</feature>
<feature type="binding site" evidence="9">
    <location>
        <position position="70"/>
    </location>
    <ligand>
        <name>substrate</name>
    </ligand>
</feature>
<dbReference type="InterPro" id="IPR020550">
    <property type="entry name" value="Inositol_monophosphatase_CS"/>
</dbReference>
<dbReference type="GO" id="GO:0008441">
    <property type="term" value="F:3'(2'),5'-bisphosphate nucleotidase activity"/>
    <property type="evidence" value="ECO:0007669"/>
    <property type="project" value="UniProtKB-UniRule"/>
</dbReference>
<dbReference type="GO" id="GO:0046854">
    <property type="term" value="P:phosphatidylinositol phosphate biosynthetic process"/>
    <property type="evidence" value="ECO:0007669"/>
    <property type="project" value="InterPro"/>
</dbReference>
<feature type="binding site" evidence="9">
    <location>
        <position position="92"/>
    </location>
    <ligand>
        <name>Mg(2+)</name>
        <dbReference type="ChEBI" id="CHEBI:18420"/>
        <label>1</label>
    </ligand>
</feature>
<comment type="function">
    <text evidence="9">Converts adenosine-3',5'-bisphosphate (PAP) to AMP.</text>
</comment>
<proteinExistence type="inferred from homology"/>
<comment type="subcellular location">
    <subcellularLocation>
        <location evidence="9">Cell inner membrane</location>
        <topology evidence="9">Peripheral membrane protein</topology>
        <orientation evidence="9">Cytoplasmic side</orientation>
    </subcellularLocation>
</comment>
<comment type="catalytic activity">
    <reaction evidence="1 9">
        <text>adenosine 3',5'-bisphosphate + H2O = AMP + phosphate</text>
        <dbReference type="Rhea" id="RHEA:10040"/>
        <dbReference type="ChEBI" id="CHEBI:15377"/>
        <dbReference type="ChEBI" id="CHEBI:43474"/>
        <dbReference type="ChEBI" id="CHEBI:58343"/>
        <dbReference type="ChEBI" id="CHEBI:456215"/>
        <dbReference type="EC" id="3.1.3.7"/>
    </reaction>
</comment>
<dbReference type="InterPro" id="IPR050725">
    <property type="entry name" value="CysQ/Inositol_MonoPase"/>
</dbReference>
<dbReference type="AlphaFoldDB" id="A0A4R8INW4"/>
<comment type="caution">
    <text evidence="11">The sequence shown here is derived from an EMBL/GenBank/DDBJ whole genome shotgun (WGS) entry which is preliminary data.</text>
</comment>
<sequence length="267" mass="29858">MSHQQLKTLIDPVKKIAYEAGRRIMGIYEQGFSVEEKADSTPLTEADMAAHEAVEAGLRALTPQLPILSEESKPMSFAERADWPTYWLVDPLDGTREFIKRNGEFTVNIALIDDHEPILGVVYAPVIGSLYYAAHGLGAYKRSGLDEPEQIRVREHCPDKMIIAGSRSHQTPEFKNFIAQLDNYEIISMGSALKSCLVAEGTADLYARLGPTSEWDTAAAQVIVEEAGGQMTDTHMQPLRYNTKEELLNPHFLVFGDRSIDWAEYLQ</sequence>
<organism evidence="11 12">
    <name type="scientific">Thiohalophilus thiocyanatoxydans</name>
    <dbReference type="NCBI Taxonomy" id="381308"/>
    <lineage>
        <taxon>Bacteria</taxon>
        <taxon>Pseudomonadati</taxon>
        <taxon>Pseudomonadota</taxon>
        <taxon>Gammaproteobacteria</taxon>
        <taxon>Thiohalomonadales</taxon>
        <taxon>Thiohalophilaceae</taxon>
        <taxon>Thiohalophilus</taxon>
    </lineage>
</organism>
<evidence type="ECO:0000256" key="9">
    <source>
        <dbReference type="HAMAP-Rule" id="MF_02095"/>
    </source>
</evidence>
<dbReference type="GO" id="GO:0000103">
    <property type="term" value="P:sulfate assimilation"/>
    <property type="evidence" value="ECO:0007669"/>
    <property type="project" value="TreeGrafter"/>
</dbReference>
<keyword evidence="6 9" id="KW-0378">Hydrolase</keyword>
<dbReference type="NCBIfam" id="TIGR01331">
    <property type="entry name" value="bisphos_cysQ"/>
    <property type="match status" value="1"/>
</dbReference>
<dbReference type="HAMAP" id="MF_02095">
    <property type="entry name" value="CysQ"/>
    <property type="match status" value="1"/>
</dbReference>
<dbReference type="Gene3D" id="3.30.540.10">
    <property type="entry name" value="Fructose-1,6-Bisphosphatase, subunit A, domain 1"/>
    <property type="match status" value="1"/>
</dbReference>
<keyword evidence="7 9" id="KW-0460">Magnesium</keyword>
<keyword evidence="12" id="KW-1185">Reference proteome</keyword>
<dbReference type="CDD" id="cd01638">
    <property type="entry name" value="CysQ"/>
    <property type="match status" value="1"/>
</dbReference>
<evidence type="ECO:0000256" key="5">
    <source>
        <dbReference type="ARBA" id="ARBA00022723"/>
    </source>
</evidence>
<dbReference type="InterPro" id="IPR020583">
    <property type="entry name" value="Inositol_monoP_metal-BS"/>
</dbReference>
<comment type="cofactor">
    <cofactor evidence="9 10">
        <name>Mg(2+)</name>
        <dbReference type="ChEBI" id="CHEBI:18420"/>
    </cofactor>
</comment>
<dbReference type="EC" id="3.1.3.7" evidence="9"/>
<evidence type="ECO:0000256" key="8">
    <source>
        <dbReference type="ARBA" id="ARBA00023136"/>
    </source>
</evidence>
<dbReference type="SUPFAM" id="SSF56655">
    <property type="entry name" value="Carbohydrate phosphatase"/>
    <property type="match status" value="1"/>
</dbReference>
<name>A0A4R8INW4_9GAMM</name>
<dbReference type="OrthoDB" id="9785695at2"/>
<dbReference type="Proteomes" id="UP000294914">
    <property type="component" value="Unassembled WGS sequence"/>
</dbReference>
<evidence type="ECO:0000256" key="3">
    <source>
        <dbReference type="ARBA" id="ARBA00022475"/>
    </source>
</evidence>
<feature type="binding site" evidence="9">
    <location>
        <position position="70"/>
    </location>
    <ligand>
        <name>Mg(2+)</name>
        <dbReference type="ChEBI" id="CHEBI:18420"/>
        <label>1</label>
    </ligand>
</feature>
<dbReference type="PRINTS" id="PR00377">
    <property type="entry name" value="IMPHPHTASES"/>
</dbReference>
<feature type="binding site" evidence="9">
    <location>
        <position position="216"/>
    </location>
    <ligand>
        <name>Mg(2+)</name>
        <dbReference type="ChEBI" id="CHEBI:18420"/>
        <label>2</label>
    </ligand>
</feature>
<dbReference type="PROSITE" id="PS00629">
    <property type="entry name" value="IMP_1"/>
    <property type="match status" value="1"/>
</dbReference>
<dbReference type="Gene3D" id="3.40.190.80">
    <property type="match status" value="1"/>
</dbReference>
<dbReference type="EMBL" id="SOQX01000009">
    <property type="protein sequence ID" value="TDX98157.1"/>
    <property type="molecule type" value="Genomic_DNA"/>
</dbReference>
<dbReference type="Pfam" id="PF00459">
    <property type="entry name" value="Inositol_P"/>
    <property type="match status" value="1"/>
</dbReference>
<dbReference type="GO" id="GO:0000287">
    <property type="term" value="F:magnesium ion binding"/>
    <property type="evidence" value="ECO:0007669"/>
    <property type="project" value="UniProtKB-UniRule"/>
</dbReference>
<evidence type="ECO:0000256" key="1">
    <source>
        <dbReference type="ARBA" id="ARBA00001625"/>
    </source>
</evidence>
<feature type="binding site" evidence="9">
    <location>
        <position position="216"/>
    </location>
    <ligand>
        <name>substrate</name>
    </ligand>
</feature>
<dbReference type="FunFam" id="3.30.540.10:FF:000007">
    <property type="entry name" value="3'(2'),5'-bisphosphate nucleotidase CysQ"/>
    <property type="match status" value="1"/>
</dbReference>
<dbReference type="RefSeq" id="WP_134085182.1">
    <property type="nucleotide sequence ID" value="NZ_SOQX01000009.1"/>
</dbReference>
<keyword evidence="8 9" id="KW-0472">Membrane</keyword>
<evidence type="ECO:0000256" key="10">
    <source>
        <dbReference type="PIRSR" id="PIRSR600760-2"/>
    </source>
</evidence>
<evidence type="ECO:0000313" key="12">
    <source>
        <dbReference type="Proteomes" id="UP000294914"/>
    </source>
</evidence>
<evidence type="ECO:0000256" key="2">
    <source>
        <dbReference type="ARBA" id="ARBA00005289"/>
    </source>
</evidence>
<evidence type="ECO:0000256" key="6">
    <source>
        <dbReference type="ARBA" id="ARBA00022801"/>
    </source>
</evidence>
<evidence type="ECO:0000256" key="7">
    <source>
        <dbReference type="ARBA" id="ARBA00022842"/>
    </source>
</evidence>
<feature type="binding site" evidence="9 10">
    <location>
        <position position="93"/>
    </location>
    <ligand>
        <name>Mg(2+)</name>
        <dbReference type="ChEBI" id="CHEBI:18420"/>
        <label>2</label>
    </ligand>
</feature>
<dbReference type="GO" id="GO:0005886">
    <property type="term" value="C:plasma membrane"/>
    <property type="evidence" value="ECO:0007669"/>
    <property type="project" value="UniProtKB-SubCell"/>
</dbReference>
<evidence type="ECO:0000313" key="11">
    <source>
        <dbReference type="EMBL" id="TDX98157.1"/>
    </source>
</evidence>
<dbReference type="PANTHER" id="PTHR43028">
    <property type="entry name" value="3'(2'),5'-BISPHOSPHATE NUCLEOTIDASE 1"/>
    <property type="match status" value="1"/>
</dbReference>
<feature type="binding site" evidence="10">
    <location>
        <position position="216"/>
    </location>
    <ligand>
        <name>Mg(2+)</name>
        <dbReference type="ChEBI" id="CHEBI:18420"/>
        <label>1</label>
        <note>catalytic</note>
    </ligand>
</feature>
<accession>A0A4R8INW4</accession>
<reference evidence="11 12" key="1">
    <citation type="submission" date="2019-03" db="EMBL/GenBank/DDBJ databases">
        <title>Genomic Encyclopedia of Type Strains, Phase IV (KMG-IV): sequencing the most valuable type-strain genomes for metagenomic binning, comparative biology and taxonomic classification.</title>
        <authorList>
            <person name="Goeker M."/>
        </authorList>
    </citation>
    <scope>NUCLEOTIDE SEQUENCE [LARGE SCALE GENOMIC DNA]</scope>
    <source>
        <strain evidence="11 12">DSM 16326</strain>
    </source>
</reference>
<dbReference type="GO" id="GO:0050427">
    <property type="term" value="P:3'-phosphoadenosine 5'-phosphosulfate metabolic process"/>
    <property type="evidence" value="ECO:0007669"/>
    <property type="project" value="TreeGrafter"/>
</dbReference>
<keyword evidence="3 9" id="KW-1003">Cell membrane</keyword>
<feature type="binding site" evidence="9 10">
    <location>
        <position position="90"/>
    </location>
    <ligand>
        <name>Mg(2+)</name>
        <dbReference type="ChEBI" id="CHEBI:18420"/>
        <label>2</label>
    </ligand>
</feature>
<gene>
    <name evidence="9" type="primary">cysQ</name>
    <name evidence="11" type="ORF">EDC23_2639</name>
</gene>
<keyword evidence="4 9" id="KW-0997">Cell inner membrane</keyword>
<keyword evidence="5 9" id="KW-0479">Metal-binding</keyword>
<feature type="binding site" evidence="9">
    <location>
        <position position="90"/>
    </location>
    <ligand>
        <name>Mg(2+)</name>
        <dbReference type="ChEBI" id="CHEBI:18420"/>
        <label>1</label>
    </ligand>
</feature>
<dbReference type="PANTHER" id="PTHR43028:SF7">
    <property type="entry name" value="3'(2'),5'-BISPHOSPHATE NUCLEOTIDASE CYSQ"/>
    <property type="match status" value="1"/>
</dbReference>
<feature type="binding site" evidence="10">
    <location>
        <position position="92"/>
    </location>
    <ligand>
        <name>Mg(2+)</name>
        <dbReference type="ChEBI" id="CHEBI:18420"/>
        <label>1</label>
        <note>catalytic</note>
    </ligand>
</feature>
<comment type="similarity">
    <text evidence="2 9">Belongs to the inositol monophosphatase superfamily. CysQ family.</text>
</comment>